<dbReference type="UniPathway" id="UPA00031">
    <property type="reaction ID" value="UER00006"/>
</dbReference>
<dbReference type="OrthoDB" id="9801867at2"/>
<protein>
    <recommendedName>
        <fullName evidence="7 16">ATP phosphoribosyltransferase</fullName>
        <shortName evidence="16">ATP-PRT</shortName>
        <shortName evidence="16">ATP-PRTase</shortName>
        <ecNumber evidence="6 16">2.4.2.17</ecNumber>
    </recommendedName>
</protein>
<dbReference type="STRING" id="748449.Halha_0989"/>
<comment type="pathway">
    <text evidence="3 16">Amino-acid biosynthesis; L-histidine biosynthesis; L-histidine from 5-phospho-alpha-D-ribose 1-diphosphate: step 1/9.</text>
</comment>
<sequence length="213" mass="23553">MGRLRIALPKGRMFDPAVEILRKVGLVNRELDDDSRKLVLPDEKNDVEFILSKAVDVQTYVEHGVADLGVAGKDILLESEADVYEVADLGFGECRLVVALSKQAGITSLEELPLTSRVATKYTNVAEKFFTKRGFQVELVKLNGSIELAPLIGLVDMIVDISSTGTTLKKNNLVEIGEIAKSSARLIVNRVSYKTEDQRIIKIIKQVKEVVKE</sequence>
<feature type="domain" description="ATP phosphoribosyltransferase catalytic" evidence="17">
    <location>
        <begin position="53"/>
        <end position="208"/>
    </location>
</feature>
<evidence type="ECO:0000256" key="11">
    <source>
        <dbReference type="ARBA" id="ARBA00022679"/>
    </source>
</evidence>
<keyword evidence="19" id="KW-1185">Reference proteome</keyword>
<dbReference type="EC" id="2.4.2.17" evidence="6 16"/>
<comment type="catalytic activity">
    <reaction evidence="1 16">
        <text>1-(5-phospho-beta-D-ribosyl)-ATP + diphosphate = 5-phospho-alpha-D-ribose 1-diphosphate + ATP</text>
        <dbReference type="Rhea" id="RHEA:18473"/>
        <dbReference type="ChEBI" id="CHEBI:30616"/>
        <dbReference type="ChEBI" id="CHEBI:33019"/>
        <dbReference type="ChEBI" id="CHEBI:58017"/>
        <dbReference type="ChEBI" id="CHEBI:73183"/>
        <dbReference type="EC" id="2.4.2.17"/>
    </reaction>
</comment>
<proteinExistence type="inferred from homology"/>
<evidence type="ECO:0000256" key="15">
    <source>
        <dbReference type="ARBA" id="ARBA00024861"/>
    </source>
</evidence>
<dbReference type="PANTHER" id="PTHR21403:SF8">
    <property type="entry name" value="ATP PHOSPHORIBOSYLTRANSFERASE"/>
    <property type="match status" value="1"/>
</dbReference>
<comment type="domain">
    <text evidence="16">Lacks the C-terminal regulatory region which is replaced by HisZ.</text>
</comment>
<keyword evidence="10 16" id="KW-0328">Glycosyltransferase</keyword>
<dbReference type="eggNOG" id="COG0040">
    <property type="taxonomic scope" value="Bacteria"/>
</dbReference>
<evidence type="ECO:0000256" key="4">
    <source>
        <dbReference type="ARBA" id="ARBA00009489"/>
    </source>
</evidence>
<dbReference type="GO" id="GO:0005524">
    <property type="term" value="F:ATP binding"/>
    <property type="evidence" value="ECO:0007669"/>
    <property type="project" value="UniProtKB-KW"/>
</dbReference>
<dbReference type="AlphaFoldDB" id="L0K8T3"/>
<dbReference type="GO" id="GO:0000105">
    <property type="term" value="P:L-histidine biosynthetic process"/>
    <property type="evidence" value="ECO:0007669"/>
    <property type="project" value="UniProtKB-UniRule"/>
</dbReference>
<dbReference type="NCBIfam" id="TIGR00070">
    <property type="entry name" value="hisG"/>
    <property type="match status" value="1"/>
</dbReference>
<dbReference type="SUPFAM" id="SSF53850">
    <property type="entry name" value="Periplasmic binding protein-like II"/>
    <property type="match status" value="1"/>
</dbReference>
<evidence type="ECO:0000256" key="12">
    <source>
        <dbReference type="ARBA" id="ARBA00022741"/>
    </source>
</evidence>
<keyword evidence="13 16" id="KW-0067">ATP-binding</keyword>
<keyword evidence="12 16" id="KW-0547">Nucleotide-binding</keyword>
<reference evidence="19" key="1">
    <citation type="submission" date="2012-02" db="EMBL/GenBank/DDBJ databases">
        <title>The complete genome of Halobacteroides halobius DSM 5150.</title>
        <authorList>
            <person name="Lucas S."/>
            <person name="Copeland A."/>
            <person name="Lapidus A."/>
            <person name="Glavina del Rio T."/>
            <person name="Dalin E."/>
            <person name="Tice H."/>
            <person name="Bruce D."/>
            <person name="Goodwin L."/>
            <person name="Pitluck S."/>
            <person name="Peters L."/>
            <person name="Mikhailova N."/>
            <person name="Gu W."/>
            <person name="Kyrpides N."/>
            <person name="Mavromatis K."/>
            <person name="Ivanova N."/>
            <person name="Brettin T."/>
            <person name="Detter J.C."/>
            <person name="Han C."/>
            <person name="Larimer F."/>
            <person name="Land M."/>
            <person name="Hauser L."/>
            <person name="Markowitz V."/>
            <person name="Cheng J.-F."/>
            <person name="Hugenholtz P."/>
            <person name="Woyke T."/>
            <person name="Wu D."/>
            <person name="Tindall B."/>
            <person name="Pomrenke H."/>
            <person name="Brambilla E."/>
            <person name="Klenk H.-P."/>
            <person name="Eisen J.A."/>
        </authorList>
    </citation>
    <scope>NUCLEOTIDE SEQUENCE [LARGE SCALE GENOMIC DNA]</scope>
    <source>
        <strain evidence="19">ATCC 35273 / DSM 5150 / MD-1</strain>
    </source>
</reference>
<dbReference type="CDD" id="cd13595">
    <property type="entry name" value="PBP2_HisGs"/>
    <property type="match status" value="1"/>
</dbReference>
<dbReference type="FunFam" id="3.40.190.10:FF:000011">
    <property type="entry name" value="ATP phosphoribosyltransferase"/>
    <property type="match status" value="1"/>
</dbReference>
<dbReference type="InterPro" id="IPR024893">
    <property type="entry name" value="ATP_PRibTrfase_HisG_short"/>
</dbReference>
<dbReference type="InterPro" id="IPR001348">
    <property type="entry name" value="ATP_PRibTrfase_HisG"/>
</dbReference>
<evidence type="ECO:0000256" key="1">
    <source>
        <dbReference type="ARBA" id="ARBA00000915"/>
    </source>
</evidence>
<evidence type="ECO:0000313" key="18">
    <source>
        <dbReference type="EMBL" id="AGB40950.1"/>
    </source>
</evidence>
<accession>L0K8T3</accession>
<evidence type="ECO:0000259" key="17">
    <source>
        <dbReference type="Pfam" id="PF01634"/>
    </source>
</evidence>
<comment type="subunit">
    <text evidence="5 16">Heteromultimer composed of HisG and HisZ subunits.</text>
</comment>
<dbReference type="GO" id="GO:0003879">
    <property type="term" value="F:ATP phosphoribosyltransferase activity"/>
    <property type="evidence" value="ECO:0007669"/>
    <property type="project" value="UniProtKB-UniRule"/>
</dbReference>
<dbReference type="RefSeq" id="WP_015326675.1">
    <property type="nucleotide sequence ID" value="NC_019978.1"/>
</dbReference>
<dbReference type="PANTHER" id="PTHR21403">
    <property type="entry name" value="ATP PHOSPHORIBOSYLTRANSFERASE ATP-PRTASE"/>
    <property type="match status" value="1"/>
</dbReference>
<keyword evidence="8 16" id="KW-0963">Cytoplasm</keyword>
<dbReference type="KEGG" id="hhl:Halha_0989"/>
<dbReference type="EMBL" id="CP003359">
    <property type="protein sequence ID" value="AGB40950.1"/>
    <property type="molecule type" value="Genomic_DNA"/>
</dbReference>
<evidence type="ECO:0000256" key="3">
    <source>
        <dbReference type="ARBA" id="ARBA00004667"/>
    </source>
</evidence>
<gene>
    <name evidence="16" type="primary">hisG</name>
    <name evidence="18" type="ordered locus">Halha_0989</name>
</gene>
<evidence type="ECO:0000256" key="2">
    <source>
        <dbReference type="ARBA" id="ARBA00004496"/>
    </source>
</evidence>
<dbReference type="InterPro" id="IPR013820">
    <property type="entry name" value="ATP_PRibTrfase_cat"/>
</dbReference>
<dbReference type="GO" id="GO:0005737">
    <property type="term" value="C:cytoplasm"/>
    <property type="evidence" value="ECO:0007669"/>
    <property type="project" value="UniProtKB-SubCell"/>
</dbReference>
<name>L0K8T3_HALHC</name>
<comment type="subcellular location">
    <subcellularLocation>
        <location evidence="2 16">Cytoplasm</location>
    </subcellularLocation>
</comment>
<comment type="function">
    <text evidence="15 16">Catalyzes the condensation of ATP and 5-phosphoribose 1-diphosphate to form N'-(5'-phosphoribosyl)-ATP (PR-ATP). Has a crucial role in the pathway because the rate of histidine biosynthesis seems to be controlled primarily by regulation of HisG enzymatic activity.</text>
</comment>
<evidence type="ECO:0000256" key="5">
    <source>
        <dbReference type="ARBA" id="ARBA00011496"/>
    </source>
</evidence>
<evidence type="ECO:0000256" key="6">
    <source>
        <dbReference type="ARBA" id="ARBA00011946"/>
    </source>
</evidence>
<dbReference type="Pfam" id="PF01634">
    <property type="entry name" value="HisG"/>
    <property type="match status" value="1"/>
</dbReference>
<dbReference type="PATRIC" id="fig|748449.3.peg.942"/>
<evidence type="ECO:0000256" key="10">
    <source>
        <dbReference type="ARBA" id="ARBA00022676"/>
    </source>
</evidence>
<evidence type="ECO:0000256" key="14">
    <source>
        <dbReference type="ARBA" id="ARBA00023102"/>
    </source>
</evidence>
<keyword evidence="14 16" id="KW-0368">Histidine biosynthesis</keyword>
<evidence type="ECO:0000256" key="9">
    <source>
        <dbReference type="ARBA" id="ARBA00022605"/>
    </source>
</evidence>
<comment type="similarity">
    <text evidence="4 16">Belongs to the ATP phosphoribosyltransferase family. Short subfamily.</text>
</comment>
<evidence type="ECO:0000256" key="13">
    <source>
        <dbReference type="ARBA" id="ARBA00022840"/>
    </source>
</evidence>
<organism evidence="18 19">
    <name type="scientific">Halobacteroides halobius (strain ATCC 35273 / DSM 5150 / MD-1)</name>
    <dbReference type="NCBI Taxonomy" id="748449"/>
    <lineage>
        <taxon>Bacteria</taxon>
        <taxon>Bacillati</taxon>
        <taxon>Bacillota</taxon>
        <taxon>Clostridia</taxon>
        <taxon>Halanaerobiales</taxon>
        <taxon>Halobacteroidaceae</taxon>
        <taxon>Halobacteroides</taxon>
    </lineage>
</organism>
<dbReference type="HAMAP" id="MF_01018">
    <property type="entry name" value="HisG_Short"/>
    <property type="match status" value="1"/>
</dbReference>
<dbReference type="Proteomes" id="UP000010880">
    <property type="component" value="Chromosome"/>
</dbReference>
<dbReference type="Gene3D" id="3.40.190.10">
    <property type="entry name" value="Periplasmic binding protein-like II"/>
    <property type="match status" value="2"/>
</dbReference>
<keyword evidence="9 16" id="KW-0028">Amino-acid biosynthesis</keyword>
<keyword evidence="11 16" id="KW-0808">Transferase</keyword>
<evidence type="ECO:0000256" key="16">
    <source>
        <dbReference type="HAMAP-Rule" id="MF_01018"/>
    </source>
</evidence>
<evidence type="ECO:0000256" key="7">
    <source>
        <dbReference type="ARBA" id="ARBA00020998"/>
    </source>
</evidence>
<evidence type="ECO:0000313" key="19">
    <source>
        <dbReference type="Proteomes" id="UP000010880"/>
    </source>
</evidence>
<dbReference type="HOGENOM" id="CLU_038115_2_0_9"/>
<evidence type="ECO:0000256" key="8">
    <source>
        <dbReference type="ARBA" id="ARBA00022490"/>
    </source>
</evidence>